<dbReference type="STRING" id="223184.AS25_00040"/>
<dbReference type="GO" id="GO:0016887">
    <property type="term" value="F:ATP hydrolysis activity"/>
    <property type="evidence" value="ECO:0007669"/>
    <property type="project" value="InterPro"/>
</dbReference>
<dbReference type="eggNOG" id="COG2217">
    <property type="taxonomic scope" value="Bacteria"/>
</dbReference>
<reference evidence="20 21" key="1">
    <citation type="submission" date="2014-09" db="EMBL/GenBank/DDBJ databases">
        <title>High-quality draft genome sequence of Kocuria marina SO9-6, an actinobacterium isolated from a copper mine.</title>
        <authorList>
            <person name="Castro D.B."/>
            <person name="Pereira L.B."/>
            <person name="Silva M.V."/>
            <person name="Silva B.P."/>
            <person name="Zanardi B.R."/>
            <person name="Carlos C."/>
            <person name="Belgini D.R."/>
            <person name="Limache E.G."/>
            <person name="Lacerda G.V."/>
            <person name="Nery M.B."/>
            <person name="Gomes M.B."/>
            <person name="Souza S."/>
            <person name="Silva T.M."/>
            <person name="Rodrigues V.D."/>
            <person name="Paulino L.C."/>
            <person name="Vicentini R."/>
            <person name="Ferraz L.F."/>
            <person name="Ottoboni L.M."/>
        </authorList>
    </citation>
    <scope>NUCLEOTIDE SEQUENCE [LARGE SCALE GENOMIC DNA]</scope>
    <source>
        <strain evidence="20 21">SO9-6</strain>
    </source>
</reference>
<dbReference type="SFLD" id="SFLDG00002">
    <property type="entry name" value="C1.7:_P-type_atpase_like"/>
    <property type="match status" value="1"/>
</dbReference>
<protein>
    <submittedName>
        <fullName evidence="20">ATPase</fullName>
    </submittedName>
</protein>
<dbReference type="InterPro" id="IPR001757">
    <property type="entry name" value="P_typ_ATPase"/>
</dbReference>
<dbReference type="Gene3D" id="3.40.50.1000">
    <property type="entry name" value="HAD superfamily/HAD-like"/>
    <property type="match status" value="1"/>
</dbReference>
<dbReference type="InterPro" id="IPR027256">
    <property type="entry name" value="P-typ_ATPase_IB"/>
</dbReference>
<evidence type="ECO:0000256" key="13">
    <source>
        <dbReference type="ARBA" id="ARBA00022989"/>
    </source>
</evidence>
<dbReference type="PRINTS" id="PR00943">
    <property type="entry name" value="CUATPASE"/>
</dbReference>
<proteinExistence type="inferred from homology"/>
<dbReference type="PANTHER" id="PTHR43520">
    <property type="entry name" value="ATP7, ISOFORM B"/>
    <property type="match status" value="1"/>
</dbReference>
<evidence type="ECO:0000313" key="20">
    <source>
        <dbReference type="EMBL" id="KHE75629.1"/>
    </source>
</evidence>
<dbReference type="EMBL" id="JROM01000001">
    <property type="protein sequence ID" value="KHE75629.1"/>
    <property type="molecule type" value="Genomic_DNA"/>
</dbReference>
<keyword evidence="12" id="KW-1278">Translocase</keyword>
<dbReference type="Proteomes" id="UP000030664">
    <property type="component" value="Unassembled WGS sequence"/>
</dbReference>
<dbReference type="NCBIfam" id="TIGR01511">
    <property type="entry name" value="ATPase-IB1_Cu"/>
    <property type="match status" value="1"/>
</dbReference>
<feature type="transmembrane region" description="Helical" evidence="17">
    <location>
        <begin position="142"/>
        <end position="161"/>
    </location>
</feature>
<feature type="transmembrane region" description="Helical" evidence="17">
    <location>
        <begin position="693"/>
        <end position="712"/>
    </location>
</feature>
<evidence type="ECO:0000313" key="21">
    <source>
        <dbReference type="Proteomes" id="UP000030664"/>
    </source>
</evidence>
<keyword evidence="10 17" id="KW-0067">ATP-binding</keyword>
<keyword evidence="13 17" id="KW-1133">Transmembrane helix</keyword>
<dbReference type="AlphaFoldDB" id="A0A0B0DK44"/>
<evidence type="ECO:0000256" key="4">
    <source>
        <dbReference type="ARBA" id="ARBA00022475"/>
    </source>
</evidence>
<dbReference type="Pfam" id="PF00702">
    <property type="entry name" value="Hydrolase"/>
    <property type="match status" value="1"/>
</dbReference>
<dbReference type="Gene3D" id="2.70.150.10">
    <property type="entry name" value="Calcium-transporting ATPase, cytoplasmic transduction domain A"/>
    <property type="match status" value="1"/>
</dbReference>
<keyword evidence="3" id="KW-0813">Transport</keyword>
<keyword evidence="9" id="KW-0187">Copper transport</keyword>
<evidence type="ECO:0000259" key="19">
    <source>
        <dbReference type="Pfam" id="PF00122"/>
    </source>
</evidence>
<dbReference type="Pfam" id="PF00122">
    <property type="entry name" value="E1-E2_ATPase"/>
    <property type="match status" value="1"/>
</dbReference>
<dbReference type="InterPro" id="IPR044492">
    <property type="entry name" value="P_typ_ATPase_HD_dom"/>
</dbReference>
<evidence type="ECO:0000256" key="3">
    <source>
        <dbReference type="ARBA" id="ARBA00022448"/>
    </source>
</evidence>
<dbReference type="InterPro" id="IPR008250">
    <property type="entry name" value="ATPase_P-typ_transduc_dom_A_sf"/>
</dbReference>
<dbReference type="SUPFAM" id="SSF81653">
    <property type="entry name" value="Calcium ATPase, transduction domain A"/>
    <property type="match status" value="1"/>
</dbReference>
<dbReference type="GO" id="GO:0055070">
    <property type="term" value="P:copper ion homeostasis"/>
    <property type="evidence" value="ECO:0007669"/>
    <property type="project" value="TreeGrafter"/>
</dbReference>
<dbReference type="SUPFAM" id="SSF56784">
    <property type="entry name" value="HAD-like"/>
    <property type="match status" value="1"/>
</dbReference>
<dbReference type="PRINTS" id="PR00119">
    <property type="entry name" value="CATATPASE"/>
</dbReference>
<keyword evidence="4 17" id="KW-1003">Cell membrane</keyword>
<dbReference type="GO" id="GO:0005507">
    <property type="term" value="F:copper ion binding"/>
    <property type="evidence" value="ECO:0007669"/>
    <property type="project" value="TreeGrafter"/>
</dbReference>
<comment type="caution">
    <text evidence="20">The sequence shown here is derived from an EMBL/GenBank/DDBJ whole genome shotgun (WGS) entry which is preliminary data.</text>
</comment>
<evidence type="ECO:0000256" key="12">
    <source>
        <dbReference type="ARBA" id="ARBA00022967"/>
    </source>
</evidence>
<feature type="transmembrane region" description="Helical" evidence="17">
    <location>
        <begin position="669"/>
        <end position="687"/>
    </location>
</feature>
<accession>A0A0B0DK44</accession>
<keyword evidence="6 17" id="KW-0812">Transmembrane</keyword>
<evidence type="ECO:0000256" key="8">
    <source>
        <dbReference type="ARBA" id="ARBA00022741"/>
    </source>
</evidence>
<comment type="similarity">
    <text evidence="2 17">Belongs to the cation transport ATPase (P-type) (TC 3.A.3) family. Type IB subfamily.</text>
</comment>
<dbReference type="InterPro" id="IPR036412">
    <property type="entry name" value="HAD-like_sf"/>
</dbReference>
<evidence type="ECO:0000256" key="5">
    <source>
        <dbReference type="ARBA" id="ARBA00022553"/>
    </source>
</evidence>
<dbReference type="PROSITE" id="PS00154">
    <property type="entry name" value="ATPASE_E1_E2"/>
    <property type="match status" value="1"/>
</dbReference>
<evidence type="ECO:0000256" key="9">
    <source>
        <dbReference type="ARBA" id="ARBA00022796"/>
    </source>
</evidence>
<dbReference type="SFLD" id="SFLDS00003">
    <property type="entry name" value="Haloacid_Dehalogenase"/>
    <property type="match status" value="1"/>
</dbReference>
<feature type="region of interest" description="Disordered" evidence="18">
    <location>
        <begin position="1"/>
        <end position="57"/>
    </location>
</feature>
<evidence type="ECO:0000256" key="7">
    <source>
        <dbReference type="ARBA" id="ARBA00022723"/>
    </source>
</evidence>
<dbReference type="SUPFAM" id="SSF81665">
    <property type="entry name" value="Calcium ATPase, transmembrane domain M"/>
    <property type="match status" value="1"/>
</dbReference>
<keyword evidence="11" id="KW-0460">Magnesium</keyword>
<keyword evidence="8 17" id="KW-0547">Nucleotide-binding</keyword>
<evidence type="ECO:0000256" key="15">
    <source>
        <dbReference type="ARBA" id="ARBA00023065"/>
    </source>
</evidence>
<feature type="compositionally biased region" description="Basic and acidic residues" evidence="18">
    <location>
        <begin position="16"/>
        <end position="41"/>
    </location>
</feature>
<evidence type="ECO:0000256" key="18">
    <source>
        <dbReference type="SAM" id="MobiDB-lite"/>
    </source>
</evidence>
<dbReference type="NCBIfam" id="TIGR01525">
    <property type="entry name" value="ATPase-IB_hvy"/>
    <property type="match status" value="1"/>
</dbReference>
<dbReference type="NCBIfam" id="TIGR01494">
    <property type="entry name" value="ATPase_P-type"/>
    <property type="match status" value="1"/>
</dbReference>
<evidence type="ECO:0000256" key="11">
    <source>
        <dbReference type="ARBA" id="ARBA00022842"/>
    </source>
</evidence>
<comment type="subcellular location">
    <subcellularLocation>
        <location evidence="1">Cell membrane</location>
        <topology evidence="1">Multi-pass membrane protein</topology>
    </subcellularLocation>
</comment>
<dbReference type="FunFam" id="2.70.150.10:FF:000020">
    <property type="entry name" value="Copper-exporting P-type ATPase A"/>
    <property type="match status" value="1"/>
</dbReference>
<dbReference type="InterPro" id="IPR023214">
    <property type="entry name" value="HAD_sf"/>
</dbReference>
<dbReference type="GO" id="GO:0005524">
    <property type="term" value="F:ATP binding"/>
    <property type="evidence" value="ECO:0007669"/>
    <property type="project" value="UniProtKB-UniRule"/>
</dbReference>
<dbReference type="InterPro" id="IPR059000">
    <property type="entry name" value="ATPase_P-type_domA"/>
</dbReference>
<keyword evidence="5" id="KW-0597">Phosphoprotein</keyword>
<evidence type="ECO:0000256" key="16">
    <source>
        <dbReference type="ARBA" id="ARBA00023136"/>
    </source>
</evidence>
<sequence>MSTPHHHDHPRPAVPGHEHPGHGPEQPLDHHSHGRHADADTHGQAMPADHPHSGFDEDHVVHAHGEHAGHSTAMFKNKFWLSLVLAVPVVIFSPMVGHLLGYHIPQFPGSAWIPPVLGTIIFFYGGMPFLKGGLTELKSRQPGMMLLIAMAITVAFLASWVTTLGIGGFDLDFWWELALLVVIMLLGHWMEMRALGAASSALDALAALLPDEAEKVLDGETVTVAIHQLAVGDVVLVRSGARVPADGTIIGGSAEFDESMITGESKAVSRTVGEAVVAGTVATDNTVRVRVEAVGSDTALAGIQRMVADAQASSSRAQALADRAAAWLFWFALVAGLLTAIAWTLLGQPDDAVVRTVTVLVIACPHALGLAIPLVIALSTERAAKAGVLIKNRMALERMRTIDVVLFDKTGTLTEGAHAVTGAAAVPGTSEGELLAFAAAAEADSEHPVARAIVQAATAHPEATRLGLRGTDFQSATGRGVRASVDGAEVMVGGPNMLRELGLSTPAMIAAATREWTDRGAGVLHVLREGTVIGALALEDQVRPESRAAVRALQDRGVKVAMITGDARQVADAVGADLGIDEVFAEVLPQDKDSKVTELQSRGLTVAMVGDGVNDAPALARAEVGIAIGAGTDVAMESAGVVLAGNDPRAVLSMIDLSRASYTKMIQNLVWATGYNIIAVPLAAGVLAPAGIVLSPAVGAVLMSVSTIVVALNAQLLRRLDLDPAHLAATDAEDRAAALSKRPATAPTH</sequence>
<keyword evidence="15" id="KW-0406">Ion transport</keyword>
<evidence type="ECO:0000256" key="14">
    <source>
        <dbReference type="ARBA" id="ARBA00023008"/>
    </source>
</evidence>
<dbReference type="GO" id="GO:0043682">
    <property type="term" value="F:P-type divalent copper transporter activity"/>
    <property type="evidence" value="ECO:0007669"/>
    <property type="project" value="TreeGrafter"/>
</dbReference>
<evidence type="ECO:0000256" key="2">
    <source>
        <dbReference type="ARBA" id="ARBA00006024"/>
    </source>
</evidence>
<dbReference type="Gene3D" id="3.40.1110.10">
    <property type="entry name" value="Calcium-transporting ATPase, cytoplasmic domain N"/>
    <property type="match status" value="1"/>
</dbReference>
<keyword evidence="7 17" id="KW-0479">Metal-binding</keyword>
<dbReference type="InterPro" id="IPR023299">
    <property type="entry name" value="ATPase_P-typ_cyto_dom_N"/>
</dbReference>
<evidence type="ECO:0000256" key="10">
    <source>
        <dbReference type="ARBA" id="ARBA00022840"/>
    </source>
</evidence>
<feature type="transmembrane region" description="Helical" evidence="17">
    <location>
        <begin position="352"/>
        <end position="376"/>
    </location>
</feature>
<evidence type="ECO:0000256" key="17">
    <source>
        <dbReference type="RuleBase" id="RU362081"/>
    </source>
</evidence>
<evidence type="ECO:0000256" key="6">
    <source>
        <dbReference type="ARBA" id="ARBA00022692"/>
    </source>
</evidence>
<feature type="transmembrane region" description="Helical" evidence="17">
    <location>
        <begin position="112"/>
        <end position="130"/>
    </location>
</feature>
<feature type="domain" description="P-type ATPase A" evidence="19">
    <location>
        <begin position="208"/>
        <end position="307"/>
    </location>
</feature>
<feature type="transmembrane region" description="Helical" evidence="17">
    <location>
        <begin position="173"/>
        <end position="190"/>
    </location>
</feature>
<dbReference type="GO" id="GO:0005886">
    <property type="term" value="C:plasma membrane"/>
    <property type="evidence" value="ECO:0007669"/>
    <property type="project" value="UniProtKB-SubCell"/>
</dbReference>
<name>A0A0B0DK44_9MICC</name>
<organism evidence="20 21">
    <name type="scientific">Kocuria marina</name>
    <dbReference type="NCBI Taxonomy" id="223184"/>
    <lineage>
        <taxon>Bacteria</taxon>
        <taxon>Bacillati</taxon>
        <taxon>Actinomycetota</taxon>
        <taxon>Actinomycetes</taxon>
        <taxon>Micrococcales</taxon>
        <taxon>Micrococcaceae</taxon>
        <taxon>Kocuria</taxon>
    </lineage>
</organism>
<feature type="transmembrane region" description="Helical" evidence="17">
    <location>
        <begin position="79"/>
        <end position="100"/>
    </location>
</feature>
<keyword evidence="16 17" id="KW-0472">Membrane</keyword>
<dbReference type="PANTHER" id="PTHR43520:SF5">
    <property type="entry name" value="CATION-TRANSPORTING P-TYPE ATPASE-RELATED"/>
    <property type="match status" value="1"/>
</dbReference>
<keyword evidence="14" id="KW-0186">Copper</keyword>
<dbReference type="SFLD" id="SFLDF00027">
    <property type="entry name" value="p-type_atpase"/>
    <property type="match status" value="1"/>
</dbReference>
<dbReference type="InterPro" id="IPR023298">
    <property type="entry name" value="ATPase_P-typ_TM_dom_sf"/>
</dbReference>
<feature type="transmembrane region" description="Helical" evidence="17">
    <location>
        <begin position="324"/>
        <end position="346"/>
    </location>
</feature>
<evidence type="ECO:0000256" key="1">
    <source>
        <dbReference type="ARBA" id="ARBA00004651"/>
    </source>
</evidence>
<dbReference type="InterPro" id="IPR018303">
    <property type="entry name" value="ATPase_P-typ_P_site"/>
</dbReference>
<gene>
    <name evidence="20" type="ORF">AS25_00040</name>
</gene>